<feature type="region of interest" description="Disordered" evidence="1">
    <location>
        <begin position="1"/>
        <end position="43"/>
    </location>
</feature>
<evidence type="ECO:0000313" key="2">
    <source>
        <dbReference type="EMBL" id="CAD8654385.1"/>
    </source>
</evidence>
<sequence>MSAASLPVPTEQPPFWKPQNSTLPASISGEYKRKATEPPESEPVRFAQWTRQDLVKEVIRLTARCEELQKASAAAHASGLQPAAPKAAPVVNTPNLEVHAEKILSNMRKNIKAQLKWKPSCKTGSARWSYTTIVPEDVLKHILKIPANKPAKGCKLPVSDFTKLVGDCSASIRYGCLYITGLHVNLRYSDSELTASGSYGLP</sequence>
<dbReference type="AlphaFoldDB" id="A0A7S0N1F1"/>
<reference evidence="2" key="1">
    <citation type="submission" date="2021-01" db="EMBL/GenBank/DDBJ databases">
        <authorList>
            <person name="Corre E."/>
            <person name="Pelletier E."/>
            <person name="Niang G."/>
            <person name="Scheremetjew M."/>
            <person name="Finn R."/>
            <person name="Kale V."/>
            <person name="Holt S."/>
            <person name="Cochrane G."/>
            <person name="Meng A."/>
            <person name="Brown T."/>
            <person name="Cohen L."/>
        </authorList>
    </citation>
    <scope>NUCLEOTIDE SEQUENCE</scope>
    <source>
        <strain evidence="2">CCMP722</strain>
    </source>
</reference>
<gene>
    <name evidence="2" type="ORF">POBO1169_LOCUS3430</name>
</gene>
<name>A0A7S0N1F1_9CHLO</name>
<accession>A0A7S0N1F1</accession>
<protein>
    <submittedName>
        <fullName evidence="2">Uncharacterized protein</fullName>
    </submittedName>
</protein>
<evidence type="ECO:0000256" key="1">
    <source>
        <dbReference type="SAM" id="MobiDB-lite"/>
    </source>
</evidence>
<organism evidence="2">
    <name type="scientific">Pyramimonas obovata</name>
    <dbReference type="NCBI Taxonomy" id="1411642"/>
    <lineage>
        <taxon>Eukaryota</taxon>
        <taxon>Viridiplantae</taxon>
        <taxon>Chlorophyta</taxon>
        <taxon>Pyramimonadophyceae</taxon>
        <taxon>Pyramimonadales</taxon>
        <taxon>Pyramimonadaceae</taxon>
        <taxon>Pyramimonas</taxon>
        <taxon>Pyramimonas incertae sedis</taxon>
    </lineage>
</organism>
<proteinExistence type="predicted"/>
<dbReference type="EMBL" id="HBFA01006611">
    <property type="protein sequence ID" value="CAD8654385.1"/>
    <property type="molecule type" value="Transcribed_RNA"/>
</dbReference>